<dbReference type="STRING" id="69293.ENSGACP00000013500"/>
<feature type="domain" description="BP28 C-terminal" evidence="10">
    <location>
        <begin position="1902"/>
        <end position="2050"/>
    </location>
</feature>
<keyword evidence="6 7" id="KW-0687">Ribonucleoprotein</keyword>
<dbReference type="GeneTree" id="ENSGT00390000015845"/>
<dbReference type="PANTHER" id="PTHR13457">
    <property type="entry name" value="BAP28"/>
    <property type="match status" value="1"/>
</dbReference>
<evidence type="ECO:0000313" key="12">
    <source>
        <dbReference type="Proteomes" id="UP000007635"/>
    </source>
</evidence>
<dbReference type="InterPro" id="IPR022125">
    <property type="entry name" value="U3snoRNP10_N"/>
</dbReference>
<evidence type="ECO:0000256" key="8">
    <source>
        <dbReference type="SAM" id="Coils"/>
    </source>
</evidence>
<protein>
    <recommendedName>
        <fullName evidence="7">HEAT repeat-containing protein 1</fullName>
    </recommendedName>
</protein>
<dbReference type="eggNOG" id="KOG1837">
    <property type="taxonomic scope" value="Eukaryota"/>
</dbReference>
<organism evidence="11 12">
    <name type="scientific">Gasterosteus aculeatus aculeatus</name>
    <name type="common">three-spined stickleback</name>
    <dbReference type="NCBI Taxonomy" id="481459"/>
    <lineage>
        <taxon>Eukaryota</taxon>
        <taxon>Metazoa</taxon>
        <taxon>Chordata</taxon>
        <taxon>Craniata</taxon>
        <taxon>Vertebrata</taxon>
        <taxon>Euteleostomi</taxon>
        <taxon>Actinopterygii</taxon>
        <taxon>Neopterygii</taxon>
        <taxon>Teleostei</taxon>
        <taxon>Neoteleostei</taxon>
        <taxon>Acanthomorphata</taxon>
        <taxon>Eupercaria</taxon>
        <taxon>Perciformes</taxon>
        <taxon>Cottioidei</taxon>
        <taxon>Gasterosteales</taxon>
        <taxon>Gasterosteidae</taxon>
        <taxon>Gasterosteus</taxon>
    </lineage>
</organism>
<comment type="similarity">
    <text evidence="2 7">Belongs to the HEATR1/UTP10 family.</text>
</comment>
<dbReference type="Gene3D" id="1.25.10.10">
    <property type="entry name" value="Leucine-rich Repeat Variant"/>
    <property type="match status" value="3"/>
</dbReference>
<dbReference type="SMART" id="SM01036">
    <property type="entry name" value="BP28CT"/>
    <property type="match status" value="1"/>
</dbReference>
<dbReference type="OMA" id="NDVMWKQ"/>
<evidence type="ECO:0000256" key="1">
    <source>
        <dbReference type="ARBA" id="ARBA00004604"/>
    </source>
</evidence>
<name>G3P7C6_GASAC</name>
<evidence type="ECO:0000256" key="7">
    <source>
        <dbReference type="RuleBase" id="RU367065"/>
    </source>
</evidence>
<sequence length="2184" mass="241884">MTSLAHQLKRLALPQSDPDLLTRREVASLLFHPKDAASMDRSTFYALGCTGLEELLGIEPALLEFQDTLFSRASLTLERSVQSREVNEKLDASISLFLARLGPYFLLRPAHKCLEWLVHRFHIHLYNVDSLLACALPYHDTNVFVRVLQLLKIKDATNRWSWLHSLQTGGVPLSRGALITHCYTDLSFMDFICSLVTNAVQAYSGRLGDCSQLRVVFSFYSSTIVSSLEAVDKVSDVIISKLLPFVQKGLKSPLTDYRASSFMIVCQLAVKVVMEASLVDSLAAHVCRSLLGGAALTREGLGCLTVLLQNQKEGSVGPRAFLSLSRVPALASTLQAMATNHDVAPLLRYLLPHLIHAVFSPSPGVAQTDELGVLEAVLKSVPLTGDLDRTAARLMLEEYLGHVELSAEETSDLHRRLSPLVRLFESRYCAAMDGLLVGHVAGVGEQRRRYLQFLSLSTCSGKHQVIGDSDTSLLLSLKHPQPSVRVSALEHLMGVVASAQPSLDEVFVRDAVTDRLKDDVPEVVSATLKVMEVLLDVLDPEDSVSSLLSLLHRDDSSQDDHWLPVLTEAVHLLSDPRLGKGDTELVQKAGWRLLPFLVITSSDELSLVSCVARSAVVCRHPLTRNWAPEFDELMKTSGDEDFVGSANERLVSTLTENLSNMENSSRRDALEQLAQLVEQQRGSSLRARASFPVLTRTLLRCLGQLSGTQHLLTAQRVYALLEARLLEVIGVAGQEVVSRVAPSFSEALTLYLSSCGRPGERPDQEFSFILISLLRDFISSLRCHDASFKGELTRSHVSKRPPGELTRSHVSTRPPGELTRSHVSKRPPGELTRSHVSKRPPGDVWWNPEKFDTNTCCYLGITCRLFGVIISGAGEGPSAASFRDLMKLLIQVHLSEPPMLFRFLCVLWGYSSNHGDQLDVKVGAVLQTRALYVGGALLSAMPAVTLEQLVAADSPVVPSLLCCLTSPVREVRRAALAALQVLSEAAASPFQPITERLLKTSEEIIADPTYLSQALGRLHDESTSLKATSMQKKMRSSITQLLQSAQTPSCPSYSACSLLGALSQVNGQSVLSNLLPVLERLLEQSTPEGPAPLRSEARLVHLVLGKYNEAAAPLLARDQSCLDLFIRALKTSSQPHPDMPPCQVIALEQITKPFFSALGCQSLQQQLLTVVLDVLVETSSPLVADTVSSVFKAVTIDGQLVANELTPPERPKESMTVQQTRRSMMSQRRLQGACEGGAGVSWRRVTLILELLQHKKKLKRAQMLVPTLFSLLARSQQARPGEQVNMEYTKQLLLSCLLNICHKLCPEGGAAGPAPLEEDKFNVELVVQCIRTSDVPQTHHHALLLLATAAAIFPEKVLLNIMPIFTFMGANIMRLDDAYSFRVIDRTVQMVIPALIQAHQLADGSSPSHVVAVVTRILHVFADALPHVPDHRRLPILSQLMTTLGPERFLWVLMLILFKLHATQTARSTSEKDVALEKDVDFWISLSCRFDVTDQLTTIINILHFLLQLPDDRDAAPVKRRAGPTKKKTEEEEVEEVQELIFSLESHSSKELRHFKFLSLSFMAQLLGSASFVGKVADEVDAVDESLQQRLLEEVLRYVHSVARCVEDNTDRPTAKFWRVLLNKAYEVLDKVNSLLPTDTFITVMRGLMGNHLPSVRRKAMELLNNKLQHRTQWEEQQVTVLLQLTGDLLSIVGKGGAQGTQAEQAINRQTALYSLKLLCRSFGSDHQEAFVPVLRHTVDIVMTTEEEKNVTGSALLCIAEAVATLKALAIPQLPRLMPAVLSALTDRKELLTNEIYLLSAVTALQRVAETLPHFISPYLQDTTSQVCRLTRLVETSSSSSSSSTQLSARLASLRSSLATRLPPRVLLPTLTRCYGSMVVDRKRQLGALMSILKEHIGHMEKDQLNFHQSELTSFFLTALDFRAEHCQGDLQKTAEVEGHVINCLITMVMKLSEVTFRPLFFKLLDWSKSASGERLLTFYRLSDVIAGKLKGLFVLFAGNLVKPMSELLRQTAGSKPDEALFGSEEKTSLLLRSVLDCLFKIFLFDTQRFLSRERADALMGPLVDQLGNTAGGDQVYQVMVTQHLVPCVGQFCAALTDDSQWKTLNYQVLLKTRHPESKVRFSSLLVLMELASKLKENYMVLLPETIPFLAELMEDECEEVEQQVQKVVQEMENILGEPLQSYF</sequence>
<evidence type="ECO:0000256" key="9">
    <source>
        <dbReference type="SAM" id="MobiDB-lite"/>
    </source>
</evidence>
<dbReference type="PANTHER" id="PTHR13457:SF1">
    <property type="entry name" value="HEAT REPEAT-CONTAINING PROTEIN 1"/>
    <property type="match status" value="1"/>
</dbReference>
<dbReference type="InterPro" id="IPR011989">
    <property type="entry name" value="ARM-like"/>
</dbReference>
<feature type="coiled-coil region" evidence="8">
    <location>
        <begin position="2151"/>
        <end position="2178"/>
    </location>
</feature>
<dbReference type="Bgee" id="ENSGACG00000010205">
    <property type="expression patterns" value="Expressed in head kidney and 8 other cell types or tissues"/>
</dbReference>
<evidence type="ECO:0000313" key="11">
    <source>
        <dbReference type="Ensembl" id="ENSGACP00000013500.3"/>
    </source>
</evidence>
<evidence type="ECO:0000259" key="10">
    <source>
        <dbReference type="SMART" id="SM01036"/>
    </source>
</evidence>
<proteinExistence type="inferred from homology"/>
<dbReference type="GO" id="GO:0045943">
    <property type="term" value="P:positive regulation of transcription by RNA polymerase I"/>
    <property type="evidence" value="ECO:0007669"/>
    <property type="project" value="TreeGrafter"/>
</dbReference>
<keyword evidence="5 7" id="KW-0539">Nucleus</keyword>
<dbReference type="InterPro" id="IPR040191">
    <property type="entry name" value="UTP10"/>
</dbReference>
<keyword evidence="3 7" id="KW-0690">Ribosome biogenesis</keyword>
<dbReference type="GO" id="GO:0030515">
    <property type="term" value="F:snoRNA binding"/>
    <property type="evidence" value="ECO:0007669"/>
    <property type="project" value="TreeGrafter"/>
</dbReference>
<dbReference type="Pfam" id="PF23243">
    <property type="entry name" value="HEAT_HEATR1"/>
    <property type="match status" value="1"/>
</dbReference>
<reference evidence="11" key="2">
    <citation type="submission" date="2025-08" db="UniProtKB">
        <authorList>
            <consortium name="Ensembl"/>
        </authorList>
    </citation>
    <scope>IDENTIFICATION</scope>
</reference>
<comment type="function">
    <text evidence="7">Involved in nucleolar processing of pre-18S ribosomal RNA.</text>
</comment>
<dbReference type="GO" id="GO:0000462">
    <property type="term" value="P:maturation of SSU-rRNA from tricistronic rRNA transcript (SSU-rRNA, 5.8S rRNA, LSU-rRNA)"/>
    <property type="evidence" value="ECO:0007669"/>
    <property type="project" value="TreeGrafter"/>
</dbReference>
<dbReference type="GO" id="GO:0034455">
    <property type="term" value="C:t-UTP complex"/>
    <property type="evidence" value="ECO:0007669"/>
    <property type="project" value="TreeGrafter"/>
</dbReference>
<reference evidence="11" key="3">
    <citation type="submission" date="2025-09" db="UniProtKB">
        <authorList>
            <consortium name="Ensembl"/>
        </authorList>
    </citation>
    <scope>IDENTIFICATION</scope>
</reference>
<comment type="subcellular location">
    <subcellularLocation>
        <location evidence="1 7">Nucleus</location>
        <location evidence="1 7">Nucleolus</location>
    </subcellularLocation>
</comment>
<accession>G3P7C6</accession>
<evidence type="ECO:0000256" key="2">
    <source>
        <dbReference type="ARBA" id="ARBA00010559"/>
    </source>
</evidence>
<evidence type="ECO:0000256" key="6">
    <source>
        <dbReference type="ARBA" id="ARBA00023274"/>
    </source>
</evidence>
<keyword evidence="4 7" id="KW-0698">rRNA processing</keyword>
<feature type="region of interest" description="Disordered" evidence="9">
    <location>
        <begin position="794"/>
        <end position="838"/>
    </location>
</feature>
<dbReference type="SUPFAM" id="SSF48371">
    <property type="entry name" value="ARM repeat"/>
    <property type="match status" value="2"/>
</dbReference>
<dbReference type="InParanoid" id="G3P7C6"/>
<evidence type="ECO:0000256" key="3">
    <source>
        <dbReference type="ARBA" id="ARBA00022517"/>
    </source>
</evidence>
<dbReference type="Ensembl" id="ENSGACT00000013525.3">
    <property type="protein sequence ID" value="ENSGACP00000013500.3"/>
    <property type="gene ID" value="ENSGACG00000010205.3"/>
</dbReference>
<dbReference type="GO" id="GO:0032040">
    <property type="term" value="C:small-subunit processome"/>
    <property type="evidence" value="ECO:0007669"/>
    <property type="project" value="TreeGrafter"/>
</dbReference>
<dbReference type="Proteomes" id="UP000007635">
    <property type="component" value="Chromosome V"/>
</dbReference>
<dbReference type="FunCoup" id="G3P7C6">
    <property type="interactions" value="1600"/>
</dbReference>
<dbReference type="Pfam" id="PF08146">
    <property type="entry name" value="BP28CT"/>
    <property type="match status" value="1"/>
</dbReference>
<dbReference type="InterPro" id="IPR012954">
    <property type="entry name" value="BP28_C_dom"/>
</dbReference>
<dbReference type="InterPro" id="IPR016024">
    <property type="entry name" value="ARM-type_fold"/>
</dbReference>
<reference evidence="11 12" key="1">
    <citation type="journal article" date="2021" name="G3 (Bethesda)">
        <title>Improved contiguity of the threespine stickleback genome using long-read sequencing.</title>
        <authorList>
            <person name="Nath S."/>
            <person name="Shaw D.E."/>
            <person name="White M.A."/>
        </authorList>
    </citation>
    <scope>NUCLEOTIDE SEQUENCE [LARGE SCALE GENOMIC DNA]</scope>
    <source>
        <strain evidence="11 12">Lake Benthic</strain>
    </source>
</reference>
<evidence type="ECO:0000256" key="4">
    <source>
        <dbReference type="ARBA" id="ARBA00022552"/>
    </source>
</evidence>
<evidence type="ECO:0000256" key="5">
    <source>
        <dbReference type="ARBA" id="ARBA00023242"/>
    </source>
</evidence>
<keyword evidence="12" id="KW-1185">Reference proteome</keyword>
<keyword evidence="8" id="KW-0175">Coiled coil</keyword>
<dbReference type="Pfam" id="PF12397">
    <property type="entry name" value="U3snoRNP10"/>
    <property type="match status" value="1"/>
</dbReference>
<dbReference type="InterPro" id="IPR056473">
    <property type="entry name" value="HEAT_Utp10/HEAT1"/>
</dbReference>
<dbReference type="GO" id="GO:0030686">
    <property type="term" value="C:90S preribosome"/>
    <property type="evidence" value="ECO:0007669"/>
    <property type="project" value="TreeGrafter"/>
</dbReference>